<accession>A0AAD9Z2B3</accession>
<evidence type="ECO:0000313" key="3">
    <source>
        <dbReference type="Proteomes" id="UP001276659"/>
    </source>
</evidence>
<sequence>MSDVGSILSVVDSVASSMTSVASYDLINLATEEFITLLLQNAELNILYKAALAHPRVGPERFERNFRRILNRYSVDLKVESRGRDQSTPYKLIRHRSRYVANVLRKKLEGQIESDHRHQVVEDKSPPHLVEEESASEDDISDDDYGESTNAEKLPELSRVKDFMITSEAFLTLRASFWQLVDPSLKLKLNGLAAELEKVPPDLITVSYQSDVDQPSEMPANGEANYLGSISIRVLLYAQNPLTGTMARFDFGGSEVGPFMKSMWKTIDSLSNGFKATVEDFTRCPWDWWPLKPRTRGIQTGYARICWRCVSKKSHQNGLSDKCSRVTRSVPKTFLFTMQKRSLGLC</sequence>
<organism evidence="2 3">
    <name type="scientific">Lepraria neglecta</name>
    <dbReference type="NCBI Taxonomy" id="209136"/>
    <lineage>
        <taxon>Eukaryota</taxon>
        <taxon>Fungi</taxon>
        <taxon>Dikarya</taxon>
        <taxon>Ascomycota</taxon>
        <taxon>Pezizomycotina</taxon>
        <taxon>Lecanoromycetes</taxon>
        <taxon>OSLEUM clade</taxon>
        <taxon>Lecanoromycetidae</taxon>
        <taxon>Lecanorales</taxon>
        <taxon>Lecanorineae</taxon>
        <taxon>Stereocaulaceae</taxon>
        <taxon>Lepraria</taxon>
    </lineage>
</organism>
<dbReference type="AlphaFoldDB" id="A0AAD9Z2B3"/>
<protein>
    <submittedName>
        <fullName evidence="2">Uncharacterized protein</fullName>
    </submittedName>
</protein>
<feature type="compositionally biased region" description="Acidic residues" evidence="1">
    <location>
        <begin position="132"/>
        <end position="146"/>
    </location>
</feature>
<evidence type="ECO:0000313" key="2">
    <source>
        <dbReference type="EMBL" id="KAK3168652.1"/>
    </source>
</evidence>
<feature type="compositionally biased region" description="Basic and acidic residues" evidence="1">
    <location>
        <begin position="113"/>
        <end position="131"/>
    </location>
</feature>
<evidence type="ECO:0000256" key="1">
    <source>
        <dbReference type="SAM" id="MobiDB-lite"/>
    </source>
</evidence>
<comment type="caution">
    <text evidence="2">The sequence shown here is derived from an EMBL/GenBank/DDBJ whole genome shotgun (WGS) entry which is preliminary data.</text>
</comment>
<gene>
    <name evidence="2" type="ORF">OEA41_005100</name>
</gene>
<reference evidence="2" key="1">
    <citation type="submission" date="2022-11" db="EMBL/GenBank/DDBJ databases">
        <title>Chromosomal genome sequence assembly and mating type (MAT) locus characterization of the leprose asexual lichenized fungus Lepraria neglecta (Nyl.) Erichsen.</title>
        <authorList>
            <person name="Allen J.L."/>
            <person name="Pfeffer B."/>
        </authorList>
    </citation>
    <scope>NUCLEOTIDE SEQUENCE</scope>
    <source>
        <strain evidence="2">Allen 5258</strain>
    </source>
</reference>
<feature type="region of interest" description="Disordered" evidence="1">
    <location>
        <begin position="113"/>
        <end position="152"/>
    </location>
</feature>
<name>A0AAD9Z2B3_9LECA</name>
<dbReference type="EMBL" id="JASNWA010000010">
    <property type="protein sequence ID" value="KAK3168652.1"/>
    <property type="molecule type" value="Genomic_DNA"/>
</dbReference>
<dbReference type="Proteomes" id="UP001276659">
    <property type="component" value="Unassembled WGS sequence"/>
</dbReference>
<keyword evidence="3" id="KW-1185">Reference proteome</keyword>
<proteinExistence type="predicted"/>